<name>A0AAP9HKB2_LACPA</name>
<dbReference type="EMBL" id="CP022954">
    <property type="protein sequence ID" value="QGV19565.1"/>
    <property type="molecule type" value="Genomic_DNA"/>
</dbReference>
<sequence length="784" mass="90056">MIIDVVINSYKSYQKATSINLTQDYQTPCSIIYGMNGVGKSAILEALNFLFNFDCNSEWNTNRRRKNNDYSYVLALFKCNKEAFFESIKNMKMVSDSSSVIHYAKIIDSFLKSRNTTQNKINNETLTANHISLDIPNSVNDEDMLCISYRNYKGDLATSKNDKGIGQEIKNMFKDKKISFNEEILQDYLKCVLDYHTYIYVPAESMPSSLLKLTNIDFQRLMSSPVREAITSVLTNSKFNSESILDGLNSNLNKYLDTINTQVSSERRDYIFTTPSRSKKNITAHDLTEQIISAYFAKRSLFMIESDNTRLPIALLSSGEQKQAIINVFYSILINRSKDDNNDFLIWAIDEPETSQDYTHVLPQFERLEYLSSNKKIQILITTHWYGILPMASGGTAIQISPSEQKLSTKIDRFYLGHLKDEFGIKSMYDLATSVISYWKTYPDKHILLCEGSTDKIYLQSYLNSDRVKIIPVSGKGNVIKLVELLQASLRDVKSDAIGMIIAIIDTDPIKEYYHEPNLSSNQIKLMRWQISSKNTSDTVSLIPFNQRNTRYTQTAIEDVLNPEVFIKAVTETAAKFNTSFKNISLNSDALVSHLFDPESKELSAISYSGADLQDMIKEVREFINKHKGAIAWKYNEIYKTMTISRGTDLVKVALKKAINDDDTIFNVANTSNLKNGRALVDNACEEVIIKDIYSQNAFTILEYKDKYVIPNGTTIREIQNKRFPRHLLLLRNQYQKENKIINCKLKESITWRNKDIRDIAMFLVGRLIRKQTIDKYIQQRKLQ</sequence>
<feature type="domain" description="Endonuclease GajA/Old nuclease/RecF-like AAA" evidence="1">
    <location>
        <begin position="1"/>
        <end position="384"/>
    </location>
</feature>
<dbReference type="RefSeq" id="WP_128521941.1">
    <property type="nucleotide sequence ID" value="NZ_CP022954.1"/>
</dbReference>
<keyword evidence="2" id="KW-0378">Hydrolase</keyword>
<reference evidence="2 3" key="1">
    <citation type="submission" date="2017-08" db="EMBL/GenBank/DDBJ databases">
        <title>Genome sequence, comparative genomics and functional analysis of the highly adhesive Lactobacillus paracasei Kobulty strain.</title>
        <authorList>
            <person name="Koryszewska-Baginska A."/>
            <person name="Grynberg M."/>
            <person name="Aleksandrzak-Piekarczyk T."/>
        </authorList>
    </citation>
    <scope>NUCLEOTIDE SEQUENCE [LARGE SCALE GENOMIC DNA]</scope>
    <source>
        <strain evidence="2 3">IBB3423</strain>
    </source>
</reference>
<dbReference type="InterPro" id="IPR051396">
    <property type="entry name" value="Bact_Antivir_Def_Nuclease"/>
</dbReference>
<dbReference type="GO" id="GO:0004519">
    <property type="term" value="F:endonuclease activity"/>
    <property type="evidence" value="ECO:0007669"/>
    <property type="project" value="UniProtKB-KW"/>
</dbReference>
<evidence type="ECO:0000313" key="3">
    <source>
        <dbReference type="Proteomes" id="UP000423274"/>
    </source>
</evidence>
<evidence type="ECO:0000259" key="1">
    <source>
        <dbReference type="Pfam" id="PF13175"/>
    </source>
</evidence>
<dbReference type="PANTHER" id="PTHR43581:SF4">
    <property type="entry name" value="ATP_GTP PHOSPHATASE"/>
    <property type="match status" value="1"/>
</dbReference>
<proteinExistence type="predicted"/>
<dbReference type="Gene3D" id="3.40.50.300">
    <property type="entry name" value="P-loop containing nucleotide triphosphate hydrolases"/>
    <property type="match status" value="1"/>
</dbReference>
<accession>A0AAP9HKB2</accession>
<evidence type="ECO:0000313" key="2">
    <source>
        <dbReference type="EMBL" id="QGV19565.1"/>
    </source>
</evidence>
<dbReference type="SUPFAM" id="SSF52540">
    <property type="entry name" value="P-loop containing nucleoside triphosphate hydrolases"/>
    <property type="match status" value="1"/>
</dbReference>
<dbReference type="InterPro" id="IPR041685">
    <property type="entry name" value="AAA_GajA/Old/RecF-like"/>
</dbReference>
<dbReference type="PANTHER" id="PTHR43581">
    <property type="entry name" value="ATP/GTP PHOSPHATASE"/>
    <property type="match status" value="1"/>
</dbReference>
<organism evidence="2 3">
    <name type="scientific">Lacticaseibacillus paracasei subsp. paracasei</name>
    <dbReference type="NCBI Taxonomy" id="47714"/>
    <lineage>
        <taxon>Bacteria</taxon>
        <taxon>Bacillati</taxon>
        <taxon>Bacillota</taxon>
        <taxon>Bacilli</taxon>
        <taxon>Lactobacillales</taxon>
        <taxon>Lactobacillaceae</taxon>
        <taxon>Lacticaseibacillus</taxon>
    </lineage>
</organism>
<dbReference type="AlphaFoldDB" id="A0AAP9HKB2"/>
<dbReference type="Proteomes" id="UP000423274">
    <property type="component" value="Chromosome"/>
</dbReference>
<dbReference type="InterPro" id="IPR027417">
    <property type="entry name" value="P-loop_NTPase"/>
</dbReference>
<gene>
    <name evidence="2" type="ORF">LCAKO_3077</name>
</gene>
<keyword evidence="2" id="KW-0540">Nuclease</keyword>
<keyword evidence="2" id="KW-0255">Endonuclease</keyword>
<dbReference type="Pfam" id="PF13175">
    <property type="entry name" value="AAA_15"/>
    <property type="match status" value="1"/>
</dbReference>
<protein>
    <submittedName>
        <fullName evidence="2">ATP-dependent endonuclease, OLD family</fullName>
    </submittedName>
</protein>